<dbReference type="InterPro" id="IPR032710">
    <property type="entry name" value="NTF2-like_dom_sf"/>
</dbReference>
<dbReference type="RefSeq" id="WP_346114007.1">
    <property type="nucleotide sequence ID" value="NZ_BAAAMU010000146.1"/>
</dbReference>
<dbReference type="Gene3D" id="3.10.450.50">
    <property type="match status" value="1"/>
</dbReference>
<dbReference type="InterPro" id="IPR037401">
    <property type="entry name" value="SnoaL-like"/>
</dbReference>
<dbReference type="SUPFAM" id="SSF54427">
    <property type="entry name" value="NTF2-like"/>
    <property type="match status" value="1"/>
</dbReference>
<protein>
    <submittedName>
        <fullName evidence="2">Ester cyclase</fullName>
    </submittedName>
</protein>
<sequence length="119" mass="13248">MTTREEAGALVRRMQDCFNTRRFDQAAELFTPDFRNHPLGATGFEAGRAAWVQVVARFPEMRVVADDILIDGDKVAVRSSVEGMGAQGDARPVLIEIFRIDDGRLAETWGVTEGPDPRR</sequence>
<dbReference type="Proteomes" id="UP001500064">
    <property type="component" value="Unassembled WGS sequence"/>
</dbReference>
<evidence type="ECO:0000259" key="1">
    <source>
        <dbReference type="Pfam" id="PF12680"/>
    </source>
</evidence>
<feature type="domain" description="SnoaL-like" evidence="1">
    <location>
        <begin position="11"/>
        <end position="107"/>
    </location>
</feature>
<organism evidence="2 3">
    <name type="scientific">Nonomuraea maheshkhaliensis</name>
    <dbReference type="NCBI Taxonomy" id="419590"/>
    <lineage>
        <taxon>Bacteria</taxon>
        <taxon>Bacillati</taxon>
        <taxon>Actinomycetota</taxon>
        <taxon>Actinomycetes</taxon>
        <taxon>Streptosporangiales</taxon>
        <taxon>Streptosporangiaceae</taxon>
        <taxon>Nonomuraea</taxon>
    </lineage>
</organism>
<keyword evidence="3" id="KW-1185">Reference proteome</keyword>
<gene>
    <name evidence="2" type="ORF">GCM10009733_098030</name>
</gene>
<comment type="caution">
    <text evidence="2">The sequence shown here is derived from an EMBL/GenBank/DDBJ whole genome shotgun (WGS) entry which is preliminary data.</text>
</comment>
<accession>A0ABN2HCT2</accession>
<evidence type="ECO:0000313" key="3">
    <source>
        <dbReference type="Proteomes" id="UP001500064"/>
    </source>
</evidence>
<reference evidence="2 3" key="1">
    <citation type="journal article" date="2019" name="Int. J. Syst. Evol. Microbiol.">
        <title>The Global Catalogue of Microorganisms (GCM) 10K type strain sequencing project: providing services to taxonomists for standard genome sequencing and annotation.</title>
        <authorList>
            <consortium name="The Broad Institute Genomics Platform"/>
            <consortium name="The Broad Institute Genome Sequencing Center for Infectious Disease"/>
            <person name="Wu L."/>
            <person name="Ma J."/>
        </authorList>
    </citation>
    <scope>NUCLEOTIDE SEQUENCE [LARGE SCALE GENOMIC DNA]</scope>
    <source>
        <strain evidence="2 3">JCM 13929</strain>
    </source>
</reference>
<proteinExistence type="predicted"/>
<evidence type="ECO:0000313" key="2">
    <source>
        <dbReference type="EMBL" id="GAA1685767.1"/>
    </source>
</evidence>
<dbReference type="EMBL" id="BAAAMU010000146">
    <property type="protein sequence ID" value="GAA1685767.1"/>
    <property type="molecule type" value="Genomic_DNA"/>
</dbReference>
<dbReference type="Pfam" id="PF12680">
    <property type="entry name" value="SnoaL_2"/>
    <property type="match status" value="1"/>
</dbReference>
<name>A0ABN2HCT2_9ACTN</name>